<sequence>MNKLAFPILAALADGKFHSGEALAHRFGVTRATIYNAMQSVTTLGITVFSVRGRGYRLPKPVTLLDVDAVMQACGEYASWFHVQLLAQVDSTNRYLMQESARGVAHGTCVAAHLQTAGRGRRGRSWLSQLGGSLTFSVLWRFQCGAAGLSGLSLVVGLALVRALHAMGLTTVQLKWPNDLLVLHQGHWHKLGGILIELQGDMEGPSAAVIGIGLNLEIASELTAQIDQPVLGLNALSAQPINPNVLLGTCLSQLALHLSQFAESGFTHFQAAWTRYHAFHQQPVNLLLANGQTVPGQVLGVAEEGSLLVETAHGQQRFNAGEISVRSATCDC</sequence>
<dbReference type="EC" id="6.3.4.15" evidence="6"/>
<dbReference type="Pfam" id="PF03099">
    <property type="entry name" value="BPL_LplA_LipB"/>
    <property type="match status" value="1"/>
</dbReference>
<dbReference type="OrthoDB" id="9807064at2"/>
<evidence type="ECO:0000313" key="8">
    <source>
        <dbReference type="EMBL" id="QDC44488.1"/>
    </source>
</evidence>
<comment type="similarity">
    <text evidence="6">Belongs to the biotin--protein ligase family.</text>
</comment>
<dbReference type="InterPro" id="IPR003142">
    <property type="entry name" value="BPL_C"/>
</dbReference>
<evidence type="ECO:0000256" key="5">
    <source>
        <dbReference type="ARBA" id="ARBA00047846"/>
    </source>
</evidence>
<keyword evidence="3 6" id="KW-0067">ATP-binding</keyword>
<comment type="caution">
    <text evidence="6">Lacks conserved residue(s) required for the propagation of feature annotation.</text>
</comment>
<dbReference type="GO" id="GO:0005737">
    <property type="term" value="C:cytoplasm"/>
    <property type="evidence" value="ECO:0007669"/>
    <property type="project" value="TreeGrafter"/>
</dbReference>
<dbReference type="GO" id="GO:0003677">
    <property type="term" value="F:DNA binding"/>
    <property type="evidence" value="ECO:0007669"/>
    <property type="project" value="UniProtKB-UniRule"/>
</dbReference>
<evidence type="ECO:0000256" key="6">
    <source>
        <dbReference type="HAMAP-Rule" id="MF_00978"/>
    </source>
</evidence>
<dbReference type="NCBIfam" id="TIGR00121">
    <property type="entry name" value="birA_ligase"/>
    <property type="match status" value="1"/>
</dbReference>
<feature type="DNA-binding region" description="H-T-H motif" evidence="6">
    <location>
        <begin position="20"/>
        <end position="39"/>
    </location>
</feature>
<dbReference type="Gene3D" id="3.30.930.10">
    <property type="entry name" value="Bira Bifunctional Protein, Domain 2"/>
    <property type="match status" value="1"/>
</dbReference>
<keyword evidence="1 6" id="KW-0436">Ligase</keyword>
<proteinExistence type="inferred from homology"/>
<dbReference type="Gene3D" id="2.30.30.100">
    <property type="match status" value="1"/>
</dbReference>
<comment type="catalytic activity">
    <reaction evidence="5 6">
        <text>biotin + L-lysyl-[protein] + ATP = N(6)-biotinyl-L-lysyl-[protein] + AMP + diphosphate + H(+)</text>
        <dbReference type="Rhea" id="RHEA:11756"/>
        <dbReference type="Rhea" id="RHEA-COMP:9752"/>
        <dbReference type="Rhea" id="RHEA-COMP:10505"/>
        <dbReference type="ChEBI" id="CHEBI:15378"/>
        <dbReference type="ChEBI" id="CHEBI:29969"/>
        <dbReference type="ChEBI" id="CHEBI:30616"/>
        <dbReference type="ChEBI" id="CHEBI:33019"/>
        <dbReference type="ChEBI" id="CHEBI:57586"/>
        <dbReference type="ChEBI" id="CHEBI:83144"/>
        <dbReference type="ChEBI" id="CHEBI:456215"/>
        <dbReference type="EC" id="6.3.4.15"/>
    </reaction>
</comment>
<dbReference type="KEGG" id="mmec:FIU01_08090"/>
<dbReference type="Gene3D" id="1.10.10.10">
    <property type="entry name" value="Winged helix-like DNA-binding domain superfamily/Winged helix DNA-binding domain"/>
    <property type="match status" value="1"/>
</dbReference>
<protein>
    <recommendedName>
        <fullName evidence="6">Bifunctional ligase/repressor BirA</fullName>
    </recommendedName>
    <alternativeName>
        <fullName evidence="6">Biotin--[acetyl-CoA-carboxylase] ligase</fullName>
        <ecNumber evidence="6">6.3.4.15</ecNumber>
    </alternativeName>
    <alternativeName>
        <fullName evidence="6">Biotin--protein ligase</fullName>
    </alternativeName>
    <alternativeName>
        <fullName evidence="6">Biotin-[acetyl-CoA carboxylase] synthetase</fullName>
    </alternativeName>
</protein>
<dbReference type="InterPro" id="IPR008988">
    <property type="entry name" value="Transcriptional_repressor_C"/>
</dbReference>
<dbReference type="InterPro" id="IPR004408">
    <property type="entry name" value="Biotin_CoA_COase_ligase"/>
</dbReference>
<dbReference type="SUPFAM" id="SSF55681">
    <property type="entry name" value="Class II aaRS and biotin synthetases"/>
    <property type="match status" value="1"/>
</dbReference>
<dbReference type="GO" id="GO:0006355">
    <property type="term" value="P:regulation of DNA-templated transcription"/>
    <property type="evidence" value="ECO:0007669"/>
    <property type="project" value="UniProtKB-UniRule"/>
</dbReference>
<organism evidence="8 9">
    <name type="scientific">Methylophilus medardicus</name>
    <dbReference type="NCBI Taxonomy" id="2588534"/>
    <lineage>
        <taxon>Bacteria</taxon>
        <taxon>Pseudomonadati</taxon>
        <taxon>Pseudomonadota</taxon>
        <taxon>Betaproteobacteria</taxon>
        <taxon>Nitrosomonadales</taxon>
        <taxon>Methylophilaceae</taxon>
        <taxon>Methylophilus</taxon>
    </lineage>
</organism>
<keyword evidence="6" id="KW-0805">Transcription regulation</keyword>
<dbReference type="InterPro" id="IPR013196">
    <property type="entry name" value="HTH_11"/>
</dbReference>
<reference evidence="9" key="1">
    <citation type="journal article" date="2019" name="ISME J.">
        <title>Evolution in action: habitat transition from sediment to the pelagial leads to genome streamlining in Methylophilaceae.</title>
        <authorList>
            <person name="Salcher M."/>
            <person name="Schaefle D."/>
            <person name="Kaspar M."/>
            <person name="Neuenschwander S.M."/>
            <person name="Ghai R."/>
        </authorList>
    </citation>
    <scope>NUCLEOTIDE SEQUENCE [LARGE SCALE GENOMIC DNA]</scope>
    <source>
        <strain evidence="9">MMS-M-51</strain>
    </source>
</reference>
<keyword evidence="2 6" id="KW-0547">Nucleotide-binding</keyword>
<dbReference type="GO" id="GO:0005524">
    <property type="term" value="F:ATP binding"/>
    <property type="evidence" value="ECO:0007669"/>
    <property type="project" value="UniProtKB-UniRule"/>
</dbReference>
<comment type="function">
    <text evidence="6">Acts both as a biotin--[acetyl-CoA-carboxylase] ligase and a repressor.</text>
</comment>
<dbReference type="GO" id="GO:0004077">
    <property type="term" value="F:biotin--[biotin carboxyl-carrier protein] ligase activity"/>
    <property type="evidence" value="ECO:0007669"/>
    <property type="project" value="UniProtKB-UniRule"/>
</dbReference>
<dbReference type="HAMAP" id="MF_00978">
    <property type="entry name" value="Bifunct_BirA"/>
    <property type="match status" value="1"/>
</dbReference>
<dbReference type="InterPro" id="IPR045864">
    <property type="entry name" value="aa-tRNA-synth_II/BPL/LPL"/>
</dbReference>
<dbReference type="InterPro" id="IPR004143">
    <property type="entry name" value="BPL_LPL_catalytic"/>
</dbReference>
<dbReference type="EMBL" id="CP040946">
    <property type="protein sequence ID" value="QDC44488.1"/>
    <property type="molecule type" value="Genomic_DNA"/>
</dbReference>
<evidence type="ECO:0000256" key="4">
    <source>
        <dbReference type="ARBA" id="ARBA00023267"/>
    </source>
</evidence>
<dbReference type="InterPro" id="IPR036388">
    <property type="entry name" value="WH-like_DNA-bd_sf"/>
</dbReference>
<dbReference type="AlphaFoldDB" id="A0A5B8CT61"/>
<feature type="binding site" evidence="6">
    <location>
        <begin position="91"/>
        <end position="93"/>
    </location>
    <ligand>
        <name>biotin</name>
        <dbReference type="ChEBI" id="CHEBI:57586"/>
    </ligand>
</feature>
<dbReference type="SUPFAM" id="SSF46785">
    <property type="entry name" value="Winged helix' DNA-binding domain"/>
    <property type="match status" value="1"/>
</dbReference>
<evidence type="ECO:0000259" key="7">
    <source>
        <dbReference type="PROSITE" id="PS51733"/>
    </source>
</evidence>
<keyword evidence="6" id="KW-0238">DNA-binding</keyword>
<dbReference type="InterPro" id="IPR030855">
    <property type="entry name" value="Bifunct_BirA"/>
</dbReference>
<dbReference type="CDD" id="cd16442">
    <property type="entry name" value="BPL"/>
    <property type="match status" value="1"/>
</dbReference>
<feature type="domain" description="BPL/LPL catalytic" evidence="7">
    <location>
        <begin position="69"/>
        <end position="262"/>
    </location>
</feature>
<dbReference type="Pfam" id="PF08279">
    <property type="entry name" value="HTH_11"/>
    <property type="match status" value="1"/>
</dbReference>
<dbReference type="Pfam" id="PF02237">
    <property type="entry name" value="BPL_C"/>
    <property type="match status" value="1"/>
</dbReference>
<dbReference type="PROSITE" id="PS51733">
    <property type="entry name" value="BPL_LPL_CATALYTIC"/>
    <property type="match status" value="1"/>
</dbReference>
<gene>
    <name evidence="6" type="primary">birA</name>
    <name evidence="8" type="ORF">FIU01_08090</name>
</gene>
<feature type="binding site" evidence="6">
    <location>
        <position position="115"/>
    </location>
    <ligand>
        <name>biotin</name>
        <dbReference type="ChEBI" id="CHEBI:57586"/>
    </ligand>
</feature>
<dbReference type="Proteomes" id="UP000311008">
    <property type="component" value="Chromosome"/>
</dbReference>
<keyword evidence="4 6" id="KW-0092">Biotin</keyword>
<keyword evidence="6" id="KW-0804">Transcription</keyword>
<accession>A0A5B8CT61</accession>
<name>A0A5B8CT61_9PROT</name>
<dbReference type="InterPro" id="IPR036390">
    <property type="entry name" value="WH_DNA-bd_sf"/>
</dbReference>
<evidence type="ECO:0000256" key="1">
    <source>
        <dbReference type="ARBA" id="ARBA00022598"/>
    </source>
</evidence>
<dbReference type="PANTHER" id="PTHR12835">
    <property type="entry name" value="BIOTIN PROTEIN LIGASE"/>
    <property type="match status" value="1"/>
</dbReference>
<dbReference type="RefSeq" id="WP_140003819.1">
    <property type="nucleotide sequence ID" value="NZ_CP040946.1"/>
</dbReference>
<dbReference type="SUPFAM" id="SSF50037">
    <property type="entry name" value="C-terminal domain of transcriptional repressors"/>
    <property type="match status" value="1"/>
</dbReference>
<dbReference type="PANTHER" id="PTHR12835:SF5">
    <property type="entry name" value="BIOTIN--PROTEIN LIGASE"/>
    <property type="match status" value="1"/>
</dbReference>
<evidence type="ECO:0000256" key="3">
    <source>
        <dbReference type="ARBA" id="ARBA00022840"/>
    </source>
</evidence>
<evidence type="ECO:0000313" key="9">
    <source>
        <dbReference type="Proteomes" id="UP000311008"/>
    </source>
</evidence>
<feature type="binding site" evidence="6">
    <location>
        <begin position="119"/>
        <end position="121"/>
    </location>
    <ligand>
        <name>biotin</name>
        <dbReference type="ChEBI" id="CHEBI:57586"/>
    </ligand>
</feature>
<keyword evidence="6" id="KW-0678">Repressor</keyword>
<evidence type="ECO:0000256" key="2">
    <source>
        <dbReference type="ARBA" id="ARBA00022741"/>
    </source>
</evidence>
<keyword evidence="9" id="KW-1185">Reference proteome</keyword>